<dbReference type="EC" id="5.2.1.8" evidence="4"/>
<evidence type="ECO:0000256" key="1">
    <source>
        <dbReference type="ARBA" id="ARBA00000971"/>
    </source>
</evidence>
<dbReference type="PROSITE" id="PS50072">
    <property type="entry name" value="CSA_PPIASE_2"/>
    <property type="match status" value="1"/>
</dbReference>
<dbReference type="GO" id="GO:0006457">
    <property type="term" value="P:protein folding"/>
    <property type="evidence" value="ECO:0007669"/>
    <property type="project" value="InterPro"/>
</dbReference>
<sequence>MKLSHPFTGISALLLSTVTLFSVFSITLKQVSANPIHTDHESQIPQTHFVYFDLAHGTTPLGTIKIALFGSVVPKTVKNFYTIATTPYDPSTPDTPTYENSIFHRIIKDFMIQGGDYEKGTGTGGKSIYDGTSFADENFEIRHDVLGRVSMANAGPDTNGSQFFIITAITNWLDGKHVVFGQVVEGLDLILEKVQMVDVAERTNKPLEDVRIVKSWGEINQDVTVQEIKDFEEIMEDEKSQDKMGFDYDGRKHEMFVFGGLVILIGVYLAVKIFKGAKGSGRYASLRE</sequence>
<proteinExistence type="inferred from homology"/>
<evidence type="ECO:0000256" key="4">
    <source>
        <dbReference type="RuleBase" id="RU363019"/>
    </source>
</evidence>
<comment type="similarity">
    <text evidence="4">Belongs to the cyclophilin-type PPIase family.</text>
</comment>
<evidence type="ECO:0000313" key="7">
    <source>
        <dbReference type="EMBL" id="KAH3684751.1"/>
    </source>
</evidence>
<organism evidence="7 8">
    <name type="scientific">Wickerhamomyces pijperi</name>
    <name type="common">Yeast</name>
    <name type="synonym">Pichia pijperi</name>
    <dbReference type="NCBI Taxonomy" id="599730"/>
    <lineage>
        <taxon>Eukaryota</taxon>
        <taxon>Fungi</taxon>
        <taxon>Dikarya</taxon>
        <taxon>Ascomycota</taxon>
        <taxon>Saccharomycotina</taxon>
        <taxon>Saccharomycetes</taxon>
        <taxon>Phaffomycetales</taxon>
        <taxon>Wickerhamomycetaceae</taxon>
        <taxon>Wickerhamomyces</taxon>
    </lineage>
</organism>
<dbReference type="GO" id="GO:0000324">
    <property type="term" value="C:fungal-type vacuole"/>
    <property type="evidence" value="ECO:0007669"/>
    <property type="project" value="TreeGrafter"/>
</dbReference>
<keyword evidence="8" id="KW-1185">Reference proteome</keyword>
<dbReference type="Proteomes" id="UP000774326">
    <property type="component" value="Unassembled WGS sequence"/>
</dbReference>
<evidence type="ECO:0000313" key="8">
    <source>
        <dbReference type="Proteomes" id="UP000774326"/>
    </source>
</evidence>
<dbReference type="GO" id="GO:0005783">
    <property type="term" value="C:endoplasmic reticulum"/>
    <property type="evidence" value="ECO:0007669"/>
    <property type="project" value="TreeGrafter"/>
</dbReference>
<keyword evidence="3 4" id="KW-0413">Isomerase</keyword>
<keyword evidence="5" id="KW-1133">Transmembrane helix</keyword>
<dbReference type="PANTHER" id="PTHR11071:SF561">
    <property type="entry name" value="PEPTIDYL-PROLYL CIS-TRANS ISOMERASE D-RELATED"/>
    <property type="match status" value="1"/>
</dbReference>
<gene>
    <name evidence="7" type="ORF">WICPIJ_004282</name>
</gene>
<dbReference type="PANTHER" id="PTHR11071">
    <property type="entry name" value="PEPTIDYL-PROLYL CIS-TRANS ISOMERASE"/>
    <property type="match status" value="1"/>
</dbReference>
<evidence type="ECO:0000256" key="5">
    <source>
        <dbReference type="SAM" id="Phobius"/>
    </source>
</evidence>
<comment type="catalytic activity">
    <reaction evidence="1 4">
        <text>[protein]-peptidylproline (omega=180) = [protein]-peptidylproline (omega=0)</text>
        <dbReference type="Rhea" id="RHEA:16237"/>
        <dbReference type="Rhea" id="RHEA-COMP:10747"/>
        <dbReference type="Rhea" id="RHEA-COMP:10748"/>
        <dbReference type="ChEBI" id="CHEBI:83833"/>
        <dbReference type="ChEBI" id="CHEBI:83834"/>
        <dbReference type="EC" id="5.2.1.8"/>
    </reaction>
</comment>
<keyword evidence="5" id="KW-0472">Membrane</keyword>
<evidence type="ECO:0000259" key="6">
    <source>
        <dbReference type="PROSITE" id="PS50072"/>
    </source>
</evidence>
<dbReference type="InterPro" id="IPR002130">
    <property type="entry name" value="Cyclophilin-type_PPIase_dom"/>
</dbReference>
<dbReference type="PRINTS" id="PR00153">
    <property type="entry name" value="CSAPPISMRASE"/>
</dbReference>
<evidence type="ECO:0000256" key="2">
    <source>
        <dbReference type="ARBA" id="ARBA00023110"/>
    </source>
</evidence>
<feature type="transmembrane region" description="Helical" evidence="5">
    <location>
        <begin position="255"/>
        <end position="274"/>
    </location>
</feature>
<dbReference type="Gene3D" id="2.40.100.10">
    <property type="entry name" value="Cyclophilin-like"/>
    <property type="match status" value="1"/>
</dbReference>
<dbReference type="PROSITE" id="PS00170">
    <property type="entry name" value="CSA_PPIASE_1"/>
    <property type="match status" value="1"/>
</dbReference>
<dbReference type="GO" id="GO:0016018">
    <property type="term" value="F:cyclosporin A binding"/>
    <property type="evidence" value="ECO:0007669"/>
    <property type="project" value="TreeGrafter"/>
</dbReference>
<keyword evidence="2 4" id="KW-0697">Rotamase</keyword>
<evidence type="ECO:0000256" key="3">
    <source>
        <dbReference type="ARBA" id="ARBA00023235"/>
    </source>
</evidence>
<dbReference type="GO" id="GO:0003755">
    <property type="term" value="F:peptidyl-prolyl cis-trans isomerase activity"/>
    <property type="evidence" value="ECO:0007669"/>
    <property type="project" value="UniProtKB-UniRule"/>
</dbReference>
<feature type="domain" description="PPIase cyclophilin-type" evidence="6">
    <location>
        <begin position="51"/>
        <end position="217"/>
    </location>
</feature>
<accession>A0A9P8TMX7</accession>
<dbReference type="FunFam" id="2.40.100.10:FF:000025">
    <property type="entry name" value="Peptidyl-prolyl cis-trans isomerase CYP19-2"/>
    <property type="match status" value="1"/>
</dbReference>
<dbReference type="EMBL" id="JAEUBG010002350">
    <property type="protein sequence ID" value="KAH3684751.1"/>
    <property type="molecule type" value="Genomic_DNA"/>
</dbReference>
<dbReference type="SUPFAM" id="SSF50891">
    <property type="entry name" value="Cyclophilin-like"/>
    <property type="match status" value="1"/>
</dbReference>
<dbReference type="InterPro" id="IPR020892">
    <property type="entry name" value="Cyclophilin-type_PPIase_CS"/>
</dbReference>
<name>A0A9P8TMX7_WICPI</name>
<dbReference type="AlphaFoldDB" id="A0A9P8TMX7"/>
<keyword evidence="5" id="KW-0812">Transmembrane</keyword>
<protein>
    <recommendedName>
        <fullName evidence="4">Peptidyl-prolyl cis-trans isomerase</fullName>
        <shortName evidence="4">PPIase</shortName>
        <ecNumber evidence="4">5.2.1.8</ecNumber>
    </recommendedName>
</protein>
<dbReference type="OrthoDB" id="193499at2759"/>
<comment type="function">
    <text evidence="4">PPIases accelerate the folding of proteins. It catalyzes the cis-trans isomerization of proline imidic peptide bonds in oligopeptides.</text>
</comment>
<reference evidence="7" key="1">
    <citation type="journal article" date="2021" name="Open Biol.">
        <title>Shared evolutionary footprints suggest mitochondrial oxidative damage underlies multiple complex I losses in fungi.</title>
        <authorList>
            <person name="Schikora-Tamarit M.A."/>
            <person name="Marcet-Houben M."/>
            <person name="Nosek J."/>
            <person name="Gabaldon T."/>
        </authorList>
    </citation>
    <scope>NUCLEOTIDE SEQUENCE</scope>
    <source>
        <strain evidence="7">CBS2887</strain>
    </source>
</reference>
<reference evidence="7" key="2">
    <citation type="submission" date="2021-01" db="EMBL/GenBank/DDBJ databases">
        <authorList>
            <person name="Schikora-Tamarit M.A."/>
        </authorList>
    </citation>
    <scope>NUCLEOTIDE SEQUENCE</scope>
    <source>
        <strain evidence="7">CBS2887</strain>
    </source>
</reference>
<dbReference type="InterPro" id="IPR029000">
    <property type="entry name" value="Cyclophilin-like_dom_sf"/>
</dbReference>
<dbReference type="Pfam" id="PF00160">
    <property type="entry name" value="Pro_isomerase"/>
    <property type="match status" value="1"/>
</dbReference>
<comment type="caution">
    <text evidence="7">The sequence shown here is derived from an EMBL/GenBank/DDBJ whole genome shotgun (WGS) entry which is preliminary data.</text>
</comment>